<dbReference type="InterPro" id="IPR050643">
    <property type="entry name" value="Periplasmic_pilus_chap"/>
</dbReference>
<evidence type="ECO:0000256" key="8">
    <source>
        <dbReference type="SAM" id="Phobius"/>
    </source>
</evidence>
<keyword evidence="8" id="KW-0472">Membrane</keyword>
<name>A0A084ZP95_9ENTR</name>
<evidence type="ECO:0000259" key="10">
    <source>
        <dbReference type="Pfam" id="PF02753"/>
    </source>
</evidence>
<evidence type="ECO:0000256" key="7">
    <source>
        <dbReference type="RuleBase" id="RU003918"/>
    </source>
</evidence>
<dbReference type="RefSeq" id="WP_245609631.1">
    <property type="nucleotide sequence ID" value="NZ_JMTB01000117.1"/>
</dbReference>
<dbReference type="FunFam" id="2.60.40.10:FF:000458">
    <property type="entry name" value="Molecular chaperone FimC"/>
    <property type="match status" value="1"/>
</dbReference>
<keyword evidence="3" id="KW-1029">Fimbrium biogenesis</keyword>
<keyword evidence="5" id="KW-0574">Periplasm</keyword>
<dbReference type="eggNOG" id="COG3121">
    <property type="taxonomic scope" value="Bacteria"/>
</dbReference>
<evidence type="ECO:0000256" key="6">
    <source>
        <dbReference type="ARBA" id="ARBA00023186"/>
    </source>
</evidence>
<evidence type="ECO:0000256" key="2">
    <source>
        <dbReference type="ARBA" id="ARBA00007399"/>
    </source>
</evidence>
<dbReference type="GO" id="GO:0030288">
    <property type="term" value="C:outer membrane-bounded periplasmic space"/>
    <property type="evidence" value="ECO:0007669"/>
    <property type="project" value="InterPro"/>
</dbReference>
<dbReference type="PROSITE" id="PS00635">
    <property type="entry name" value="PILI_CHAPERONE"/>
    <property type="match status" value="1"/>
</dbReference>
<evidence type="ECO:0000256" key="1">
    <source>
        <dbReference type="ARBA" id="ARBA00004418"/>
    </source>
</evidence>
<keyword evidence="8" id="KW-1133">Transmembrane helix</keyword>
<dbReference type="InterPro" id="IPR018046">
    <property type="entry name" value="Pili_assmbl_chaperone_CS"/>
</dbReference>
<dbReference type="SUPFAM" id="SSF49354">
    <property type="entry name" value="PapD-like"/>
    <property type="match status" value="1"/>
</dbReference>
<dbReference type="InterPro" id="IPR001829">
    <property type="entry name" value="Pili_assmbl_chaperone_bac"/>
</dbReference>
<feature type="domain" description="Pili assembly chaperone N-terminal" evidence="9">
    <location>
        <begin position="56"/>
        <end position="173"/>
    </location>
</feature>
<evidence type="ECO:0000313" key="11">
    <source>
        <dbReference type="EMBL" id="KFB99289.1"/>
    </source>
</evidence>
<dbReference type="InterPro" id="IPR016148">
    <property type="entry name" value="Pili_assmbl_chaperone_C"/>
</dbReference>
<sequence>MTLNINLYLVLNMQNMLINKIHLFFQQLCAILKLHKNVAVVVFLSFAIIPAGYAAIAPDRTRIIYNGSQKSVSIAVHNRNTQLAYLAQGWIEDESGNKVKDYFAVLPPVQKIGPGKESQMRIQALPSVSALPQDRESVFWFNLREIPPKSDKPNSLQIALQSRLKLFYRPTAITLKDGEKPWQEKITLHKEGDRFIVQNPTPYYVTIADADNNKGGSGIKGFEPVMIAPMGRAMLKVSSSALGNHPVLTYVNDYGGRPQLEFVCNGTVCDVKKR</sequence>
<dbReference type="GO" id="GO:0071555">
    <property type="term" value="P:cell wall organization"/>
    <property type="evidence" value="ECO:0007669"/>
    <property type="project" value="InterPro"/>
</dbReference>
<keyword evidence="4" id="KW-0732">Signal</keyword>
<dbReference type="PANTHER" id="PTHR30251">
    <property type="entry name" value="PILUS ASSEMBLY CHAPERONE"/>
    <property type="match status" value="1"/>
</dbReference>
<dbReference type="Gene3D" id="2.60.40.10">
    <property type="entry name" value="Immunoglobulins"/>
    <property type="match status" value="2"/>
</dbReference>
<dbReference type="EMBL" id="JMTB01000117">
    <property type="protein sequence ID" value="KFB99289.1"/>
    <property type="molecule type" value="Genomic_DNA"/>
</dbReference>
<proteinExistence type="inferred from homology"/>
<comment type="similarity">
    <text evidence="2 7">Belongs to the periplasmic pilus chaperone family.</text>
</comment>
<feature type="domain" description="Pili assembly chaperone C-terminal" evidence="10">
    <location>
        <begin position="197"/>
        <end position="257"/>
    </location>
</feature>
<gene>
    <name evidence="11" type="ORF">GTGU_04292</name>
</gene>
<reference evidence="12" key="1">
    <citation type="submission" date="2014-05" db="EMBL/GenBank/DDBJ databases">
        <title>ATOL: Assembling a taxonomically balanced genome-scale reconstruction of the evolutionary history of the Enterobacteriaceae.</title>
        <authorList>
            <person name="Plunkett G. III"/>
            <person name="Neeno-Eckwall E.C."/>
            <person name="Glasner J.D."/>
            <person name="Perna N.T."/>
        </authorList>
    </citation>
    <scope>NUCLEOTIDE SEQUENCE [LARGE SCALE GENOMIC DNA]</scope>
    <source>
        <strain evidence="12">ATCC 49490</strain>
    </source>
</reference>
<dbReference type="InterPro" id="IPR016147">
    <property type="entry name" value="Pili_assmbl_chaperone_N"/>
</dbReference>
<evidence type="ECO:0000256" key="5">
    <source>
        <dbReference type="ARBA" id="ARBA00022764"/>
    </source>
</evidence>
<accession>A0A084ZP95</accession>
<dbReference type="InterPro" id="IPR036316">
    <property type="entry name" value="Pili_assmbl_chap_C_dom_sf"/>
</dbReference>
<dbReference type="InterPro" id="IPR008962">
    <property type="entry name" value="PapD-like_sf"/>
</dbReference>
<evidence type="ECO:0000256" key="4">
    <source>
        <dbReference type="ARBA" id="ARBA00022729"/>
    </source>
</evidence>
<dbReference type="PRINTS" id="PR00969">
    <property type="entry name" value="CHAPERONPILI"/>
</dbReference>
<evidence type="ECO:0000256" key="3">
    <source>
        <dbReference type="ARBA" id="ARBA00022558"/>
    </source>
</evidence>
<dbReference type="InterPro" id="IPR013783">
    <property type="entry name" value="Ig-like_fold"/>
</dbReference>
<evidence type="ECO:0000259" key="9">
    <source>
        <dbReference type="Pfam" id="PF00345"/>
    </source>
</evidence>
<dbReference type="Pfam" id="PF02753">
    <property type="entry name" value="PapD_C"/>
    <property type="match status" value="1"/>
</dbReference>
<dbReference type="Proteomes" id="UP000028630">
    <property type="component" value="Unassembled WGS sequence"/>
</dbReference>
<keyword evidence="12" id="KW-1185">Reference proteome</keyword>
<organism evidence="11 12">
    <name type="scientific">Trabulsiella guamensis ATCC 49490</name>
    <dbReference type="NCBI Taxonomy" id="1005994"/>
    <lineage>
        <taxon>Bacteria</taxon>
        <taxon>Pseudomonadati</taxon>
        <taxon>Pseudomonadota</taxon>
        <taxon>Gammaproteobacteria</taxon>
        <taxon>Enterobacterales</taxon>
        <taxon>Enterobacteriaceae</taxon>
        <taxon>Trabulsiella</taxon>
    </lineage>
</organism>
<comment type="caution">
    <text evidence="11">The sequence shown here is derived from an EMBL/GenBank/DDBJ whole genome shotgun (WGS) entry which is preliminary data.</text>
</comment>
<dbReference type="PANTHER" id="PTHR30251:SF6">
    <property type="entry name" value="FIMBRIAL CHAPERONE YFCS-RELATED"/>
    <property type="match status" value="1"/>
</dbReference>
<keyword evidence="6 7" id="KW-0143">Chaperone</keyword>
<dbReference type="SUPFAM" id="SSF49584">
    <property type="entry name" value="Periplasmic chaperone C-domain"/>
    <property type="match status" value="1"/>
</dbReference>
<keyword evidence="8" id="KW-0812">Transmembrane</keyword>
<dbReference type="AlphaFoldDB" id="A0A084ZP95"/>
<feature type="transmembrane region" description="Helical" evidence="8">
    <location>
        <begin position="37"/>
        <end position="56"/>
    </location>
</feature>
<evidence type="ECO:0000313" key="12">
    <source>
        <dbReference type="Proteomes" id="UP000028630"/>
    </source>
</evidence>
<dbReference type="Pfam" id="PF00345">
    <property type="entry name" value="PapD_N"/>
    <property type="match status" value="1"/>
</dbReference>
<comment type="subcellular location">
    <subcellularLocation>
        <location evidence="1 7">Periplasm</location>
    </subcellularLocation>
</comment>
<protein>
    <submittedName>
        <fullName evidence="11">Periplasmic fimbrial chaperone</fullName>
    </submittedName>
</protein>